<accession>A0A975YGF8</accession>
<dbReference type="GO" id="GO:0020037">
    <property type="term" value="F:heme binding"/>
    <property type="evidence" value="ECO:0007669"/>
    <property type="project" value="InterPro"/>
</dbReference>
<evidence type="ECO:0000313" key="8">
    <source>
        <dbReference type="Proteomes" id="UP000693972"/>
    </source>
</evidence>
<dbReference type="GO" id="GO:0046872">
    <property type="term" value="F:metal ion binding"/>
    <property type="evidence" value="ECO:0007669"/>
    <property type="project" value="UniProtKB-KW"/>
</dbReference>
<keyword evidence="1 4" id="KW-0349">Heme</keyword>
<keyword evidence="2 4" id="KW-0479">Metal-binding</keyword>
<organism evidence="7">
    <name type="scientific">Gymnodinialimonas phycosphaerae</name>
    <dbReference type="NCBI Taxonomy" id="2841589"/>
    <lineage>
        <taxon>Bacteria</taxon>
        <taxon>Pseudomonadati</taxon>
        <taxon>Pseudomonadota</taxon>
        <taxon>Alphaproteobacteria</taxon>
        <taxon>Rhodobacterales</taxon>
        <taxon>Paracoccaceae</taxon>
        <taxon>Gymnodinialimonas</taxon>
    </lineage>
</organism>
<dbReference type="AlphaFoldDB" id="A0A975YGF8"/>
<dbReference type="Pfam" id="PF00034">
    <property type="entry name" value="Cytochrom_C"/>
    <property type="match status" value="1"/>
</dbReference>
<dbReference type="RefSeq" id="WP_257891474.1">
    <property type="nucleotide sequence ID" value="NZ_JAIMBW010000001.1"/>
</dbReference>
<keyword evidence="3 4" id="KW-0408">Iron</keyword>
<evidence type="ECO:0000256" key="1">
    <source>
        <dbReference type="ARBA" id="ARBA00022617"/>
    </source>
</evidence>
<dbReference type="Gene3D" id="1.10.760.10">
    <property type="entry name" value="Cytochrome c-like domain"/>
    <property type="match status" value="1"/>
</dbReference>
<reference evidence="7 8" key="1">
    <citation type="submission" date="2021-07" db="EMBL/GenBank/DDBJ databases">
        <title>Karlodiniumbacter phycospheric gen. nov., sp. nov., a phycosphere bacterium isolated from karlodinium veneficum.</title>
        <authorList>
            <person name="Peng Y."/>
            <person name="Jiang L."/>
            <person name="Lee J."/>
        </authorList>
    </citation>
    <scope>NUCLEOTIDE SEQUENCE</scope>
    <source>
        <strain evidence="7 8">N5</strain>
    </source>
</reference>
<dbReference type="PROSITE" id="PS51007">
    <property type="entry name" value="CYTC"/>
    <property type="match status" value="1"/>
</dbReference>
<evidence type="ECO:0000256" key="3">
    <source>
        <dbReference type="ARBA" id="ARBA00023004"/>
    </source>
</evidence>
<evidence type="ECO:0000259" key="5">
    <source>
        <dbReference type="PROSITE" id="PS51007"/>
    </source>
</evidence>
<sequence length="140" mass="14839">MGQVSRIIGLVVGLAVWLPLVANAQQIGQLEYMDSCAQCHGASGTGDGPLAGYLNVSLPDLTALQSQNGGVFPVTSVYQIIEGPVSSGAHGSSEMPAWSNRFQARGRLVANPDFSTTEAEIYARFRILALIEYLAGIQQD</sequence>
<evidence type="ECO:0000256" key="2">
    <source>
        <dbReference type="ARBA" id="ARBA00022723"/>
    </source>
</evidence>
<evidence type="ECO:0000313" key="6">
    <source>
        <dbReference type="EMBL" id="MBY4891618.1"/>
    </source>
</evidence>
<name>A0A975YGF8_9RHOB</name>
<gene>
    <name evidence="6" type="ORF">KUL25_02430</name>
    <name evidence="7" type="ORF">KUL25_02435</name>
</gene>
<protein>
    <submittedName>
        <fullName evidence="7">Cytochrome c</fullName>
    </submittedName>
</protein>
<dbReference type="InterPro" id="IPR009056">
    <property type="entry name" value="Cyt_c-like_dom"/>
</dbReference>
<dbReference type="SUPFAM" id="SSF46626">
    <property type="entry name" value="Cytochrome c"/>
    <property type="match status" value="1"/>
</dbReference>
<dbReference type="Proteomes" id="UP000693972">
    <property type="component" value="Unassembled WGS sequence"/>
</dbReference>
<dbReference type="EMBL" id="JAIMBW010000001">
    <property type="protein sequence ID" value="MBY4891618.1"/>
    <property type="molecule type" value="Genomic_DNA"/>
</dbReference>
<dbReference type="InterPro" id="IPR036909">
    <property type="entry name" value="Cyt_c-like_dom_sf"/>
</dbReference>
<proteinExistence type="predicted"/>
<evidence type="ECO:0000256" key="4">
    <source>
        <dbReference type="PROSITE-ProRule" id="PRU00433"/>
    </source>
</evidence>
<evidence type="ECO:0000313" key="7">
    <source>
        <dbReference type="EMBL" id="QXL88403.1"/>
    </source>
</evidence>
<feature type="domain" description="Cytochrome c" evidence="5">
    <location>
        <begin position="23"/>
        <end position="138"/>
    </location>
</feature>
<keyword evidence="8" id="KW-1185">Reference proteome</keyword>
<dbReference type="EMBL" id="CP078073">
    <property type="protein sequence ID" value="QXL88403.1"/>
    <property type="molecule type" value="Genomic_DNA"/>
</dbReference>
<dbReference type="GO" id="GO:0009055">
    <property type="term" value="F:electron transfer activity"/>
    <property type="evidence" value="ECO:0007669"/>
    <property type="project" value="InterPro"/>
</dbReference>